<dbReference type="OrthoDB" id="3763672at2759"/>
<dbReference type="EMBL" id="LSBJ02000008">
    <property type="protein sequence ID" value="OAQ60642.1"/>
    <property type="molecule type" value="Genomic_DNA"/>
</dbReference>
<keyword evidence="2" id="KW-0328">Glycosyltransferase</keyword>
<comment type="caution">
    <text evidence="4">The sequence shown here is derived from an EMBL/GenBank/DDBJ whole genome shotgun (WGS) entry which is preliminary data.</text>
</comment>
<dbReference type="AlphaFoldDB" id="A0A179F5G0"/>
<proteinExistence type="inferred from homology"/>
<dbReference type="RefSeq" id="XP_018138520.1">
    <property type="nucleotide sequence ID" value="XM_018285736.1"/>
</dbReference>
<dbReference type="Pfam" id="PF05637">
    <property type="entry name" value="Glyco_transf_34"/>
    <property type="match status" value="1"/>
</dbReference>
<dbReference type="GeneID" id="28849730"/>
<evidence type="ECO:0000313" key="5">
    <source>
        <dbReference type="Proteomes" id="UP000078397"/>
    </source>
</evidence>
<name>A0A179F5G0_METCM</name>
<dbReference type="Gene3D" id="3.90.550.10">
    <property type="entry name" value="Spore Coat Polysaccharide Biosynthesis Protein SpsA, Chain A"/>
    <property type="match status" value="1"/>
</dbReference>
<keyword evidence="5" id="KW-1185">Reference proteome</keyword>
<protein>
    <submittedName>
        <fullName evidence="4">Glycosyltransferase, family GT34</fullName>
    </submittedName>
</protein>
<evidence type="ECO:0000256" key="2">
    <source>
        <dbReference type="ARBA" id="ARBA00022676"/>
    </source>
</evidence>
<dbReference type="GO" id="GO:0016757">
    <property type="term" value="F:glycosyltransferase activity"/>
    <property type="evidence" value="ECO:0007669"/>
    <property type="project" value="UniProtKB-KW"/>
</dbReference>
<gene>
    <name evidence="4" type="ORF">VFPPC_06755</name>
</gene>
<reference evidence="4 5" key="1">
    <citation type="journal article" date="2016" name="PLoS Pathog.">
        <title>Biosynthesis of antibiotic leucinostatins in bio-control fungus Purpureocillium lilacinum and their inhibition on phytophthora revealed by genome mining.</title>
        <authorList>
            <person name="Wang G."/>
            <person name="Liu Z."/>
            <person name="Lin R."/>
            <person name="Li E."/>
            <person name="Mao Z."/>
            <person name="Ling J."/>
            <person name="Yang Y."/>
            <person name="Yin W.B."/>
            <person name="Xie B."/>
        </authorList>
    </citation>
    <scope>NUCLEOTIDE SEQUENCE [LARGE SCALE GENOMIC DNA]</scope>
    <source>
        <strain evidence="4">170</strain>
    </source>
</reference>
<comment type="similarity">
    <text evidence="1">Belongs to the glycosyltransferase 34 family.</text>
</comment>
<accession>A0A179F5G0</accession>
<dbReference type="InterPro" id="IPR029044">
    <property type="entry name" value="Nucleotide-diphossugar_trans"/>
</dbReference>
<evidence type="ECO:0000256" key="1">
    <source>
        <dbReference type="ARBA" id="ARBA00005664"/>
    </source>
</evidence>
<evidence type="ECO:0000256" key="3">
    <source>
        <dbReference type="ARBA" id="ARBA00022679"/>
    </source>
</evidence>
<sequence length="232" mass="26773">MIHGYDYKFIKAPVYSDRHVTWSKVPMITKALKSYEIVVFLDQDAMFHYPALPIEWLMNYWNHTLETRLMLAEDADRDKNKDDSGTLYHNTGFIIARNSPRTFEIMDAWEECPRETKYFGCSRLAYQWPHEQAALGAFVSKLDFNEAEDIRGIPCSEANGSPMTYATEGCNGTFVRHFWMDGKSHPPAELADNILRYAVPMLHRAYLSDVEHFLEDFSNFSLPGNSSFTISS</sequence>
<dbReference type="Proteomes" id="UP000078397">
    <property type="component" value="Unassembled WGS sequence"/>
</dbReference>
<dbReference type="GO" id="GO:0000139">
    <property type="term" value="C:Golgi membrane"/>
    <property type="evidence" value="ECO:0007669"/>
    <property type="project" value="TreeGrafter"/>
</dbReference>
<keyword evidence="3" id="KW-0808">Transferase</keyword>
<evidence type="ECO:0000313" key="4">
    <source>
        <dbReference type="EMBL" id="OAQ60642.1"/>
    </source>
</evidence>
<dbReference type="InterPro" id="IPR008630">
    <property type="entry name" value="Glyco_trans_34"/>
</dbReference>
<organism evidence="4 5">
    <name type="scientific">Pochonia chlamydosporia 170</name>
    <dbReference type="NCBI Taxonomy" id="1380566"/>
    <lineage>
        <taxon>Eukaryota</taxon>
        <taxon>Fungi</taxon>
        <taxon>Dikarya</taxon>
        <taxon>Ascomycota</taxon>
        <taxon>Pezizomycotina</taxon>
        <taxon>Sordariomycetes</taxon>
        <taxon>Hypocreomycetidae</taxon>
        <taxon>Hypocreales</taxon>
        <taxon>Clavicipitaceae</taxon>
        <taxon>Pochonia</taxon>
    </lineage>
</organism>
<dbReference type="PANTHER" id="PTHR31306:SF3">
    <property type="entry name" value="NUCLEOTIDE-DIPHOSPHO-SUGAR TRANSFERASE DOMAIN-CONTAINING PROTEIN"/>
    <property type="match status" value="1"/>
</dbReference>
<dbReference type="PANTHER" id="PTHR31306">
    <property type="entry name" value="ALPHA-1,6-MANNOSYLTRANSFERASE MNN11-RELATED"/>
    <property type="match status" value="1"/>
</dbReference>
<dbReference type="KEGG" id="pchm:VFPPC_06755"/>
<dbReference type="GO" id="GO:0006487">
    <property type="term" value="P:protein N-linked glycosylation"/>
    <property type="evidence" value="ECO:0007669"/>
    <property type="project" value="TreeGrafter"/>
</dbReference>